<evidence type="ECO:0000256" key="2">
    <source>
        <dbReference type="ARBA" id="ARBA00022908"/>
    </source>
</evidence>
<protein>
    <submittedName>
        <fullName evidence="8">Integrase</fullName>
    </submittedName>
</protein>
<proteinExistence type="inferred from homology"/>
<dbReference type="InterPro" id="IPR013762">
    <property type="entry name" value="Integrase-like_cat_sf"/>
</dbReference>
<dbReference type="GO" id="GO:0015074">
    <property type="term" value="P:DNA integration"/>
    <property type="evidence" value="ECO:0007669"/>
    <property type="project" value="UniProtKB-KW"/>
</dbReference>
<sequence>MGRNEQFEGIYAREASILVSFQWDKKRFRERLELAPTAANLRAAARLRDEIVSAIRIGKFTVEDFARYFPKSKWLLDKSSHAVASQFNAVADSWLTVARAELEETTVREYENALNRYFRPMFGSKPISAITFEDLATYVAGLPFKSAKTFNNVMTPMRRVFAFALTAGKIDHDITRDIKSRKNQKAAPDPLDISEIDAVLSHIGKKYGDVWLNYFEFAFFTGLRPSELIALRWASVDFRRQQVRIEESRVRALDKDTKTHKGRDIDLQTRAHQALMRQKKHTFLAGQQVFINPNSRDRFHDTAPPVRLVWRPTLKALGIRDRDARQTRHSFATMCLHAGMNPAYIARQMGHTNPRMFFEVYSKWIDGDASEREKAKLDALFGTSKSEAM</sequence>
<evidence type="ECO:0000313" key="9">
    <source>
        <dbReference type="Proteomes" id="UP000364291"/>
    </source>
</evidence>
<reference evidence="8 9" key="1">
    <citation type="submission" date="2019-08" db="EMBL/GenBank/DDBJ databases">
        <authorList>
            <person name="Peeters C."/>
        </authorList>
    </citation>
    <scope>NUCLEOTIDE SEQUENCE [LARGE SCALE GENOMIC DNA]</scope>
    <source>
        <strain evidence="8 9">LMG 18089</strain>
    </source>
</reference>
<dbReference type="OrthoDB" id="5391994at2"/>
<dbReference type="InterPro" id="IPR053876">
    <property type="entry name" value="Phage_int_M"/>
</dbReference>
<evidence type="ECO:0000256" key="1">
    <source>
        <dbReference type="ARBA" id="ARBA00008857"/>
    </source>
</evidence>
<dbReference type="PANTHER" id="PTHR30629:SF2">
    <property type="entry name" value="PROPHAGE INTEGRASE INTS-RELATED"/>
    <property type="match status" value="1"/>
</dbReference>
<organism evidence="8 9">
    <name type="scientific">Pandoraea apista</name>
    <dbReference type="NCBI Taxonomy" id="93218"/>
    <lineage>
        <taxon>Bacteria</taxon>
        <taxon>Pseudomonadati</taxon>
        <taxon>Pseudomonadota</taxon>
        <taxon>Betaproteobacteria</taxon>
        <taxon>Burkholderiales</taxon>
        <taxon>Burkholderiaceae</taxon>
        <taxon>Pandoraea</taxon>
    </lineage>
</organism>
<dbReference type="Gene3D" id="1.10.150.130">
    <property type="match status" value="1"/>
</dbReference>
<dbReference type="PROSITE" id="PS51900">
    <property type="entry name" value="CB"/>
    <property type="match status" value="1"/>
</dbReference>
<name>A0A5E5PCQ3_9BURK</name>
<evidence type="ECO:0000256" key="4">
    <source>
        <dbReference type="ARBA" id="ARBA00023172"/>
    </source>
</evidence>
<dbReference type="GO" id="GO:0003677">
    <property type="term" value="F:DNA binding"/>
    <property type="evidence" value="ECO:0007669"/>
    <property type="project" value="UniProtKB-UniRule"/>
</dbReference>
<dbReference type="InterPro" id="IPR002104">
    <property type="entry name" value="Integrase_catalytic"/>
</dbReference>
<dbReference type="CDD" id="cd01189">
    <property type="entry name" value="INT_ICEBs1_C_like"/>
    <property type="match status" value="1"/>
</dbReference>
<dbReference type="PROSITE" id="PS51898">
    <property type="entry name" value="TYR_RECOMBINASE"/>
    <property type="match status" value="1"/>
</dbReference>
<keyword evidence="2" id="KW-0229">DNA integration</keyword>
<keyword evidence="3 5" id="KW-0238">DNA-binding</keyword>
<evidence type="ECO:0000313" key="8">
    <source>
        <dbReference type="EMBL" id="VVG74053.1"/>
    </source>
</evidence>
<keyword evidence="4" id="KW-0233">DNA recombination</keyword>
<dbReference type="EMBL" id="CABPSX010000015">
    <property type="protein sequence ID" value="VVG74053.1"/>
    <property type="molecule type" value="Genomic_DNA"/>
</dbReference>
<dbReference type="Pfam" id="PF00589">
    <property type="entry name" value="Phage_integrase"/>
    <property type="match status" value="1"/>
</dbReference>
<evidence type="ECO:0000259" key="6">
    <source>
        <dbReference type="PROSITE" id="PS51898"/>
    </source>
</evidence>
<dbReference type="InterPro" id="IPR044068">
    <property type="entry name" value="CB"/>
</dbReference>
<dbReference type="Pfam" id="PF22022">
    <property type="entry name" value="Phage_int_M"/>
    <property type="match status" value="1"/>
</dbReference>
<dbReference type="SUPFAM" id="SSF56349">
    <property type="entry name" value="DNA breaking-rejoining enzymes"/>
    <property type="match status" value="1"/>
</dbReference>
<comment type="similarity">
    <text evidence="1">Belongs to the 'phage' integrase family.</text>
</comment>
<dbReference type="InterPro" id="IPR050808">
    <property type="entry name" value="Phage_Integrase"/>
</dbReference>
<dbReference type="GO" id="GO:0006310">
    <property type="term" value="P:DNA recombination"/>
    <property type="evidence" value="ECO:0007669"/>
    <property type="project" value="UniProtKB-KW"/>
</dbReference>
<evidence type="ECO:0000256" key="3">
    <source>
        <dbReference type="ARBA" id="ARBA00023125"/>
    </source>
</evidence>
<dbReference type="Proteomes" id="UP000364291">
    <property type="component" value="Unassembled WGS sequence"/>
</dbReference>
<dbReference type="InterPro" id="IPR011010">
    <property type="entry name" value="DNA_brk_join_enz"/>
</dbReference>
<dbReference type="InterPro" id="IPR010998">
    <property type="entry name" value="Integrase_recombinase_N"/>
</dbReference>
<accession>A0A5E5PCQ3</accession>
<gene>
    <name evidence="8" type="ORF">PAP18089_05065</name>
</gene>
<evidence type="ECO:0000259" key="7">
    <source>
        <dbReference type="PROSITE" id="PS51900"/>
    </source>
</evidence>
<dbReference type="InterPro" id="IPR022000">
    <property type="entry name" value="Min27-like_integrase_DNA_bind"/>
</dbReference>
<dbReference type="AlphaFoldDB" id="A0A5E5PCQ3"/>
<dbReference type="PANTHER" id="PTHR30629">
    <property type="entry name" value="PROPHAGE INTEGRASE"/>
    <property type="match status" value="1"/>
</dbReference>
<evidence type="ECO:0000256" key="5">
    <source>
        <dbReference type="PROSITE-ProRule" id="PRU01248"/>
    </source>
</evidence>
<feature type="domain" description="Core-binding (CB)" evidence="7">
    <location>
        <begin position="85"/>
        <end position="165"/>
    </location>
</feature>
<feature type="domain" description="Tyr recombinase" evidence="6">
    <location>
        <begin position="186"/>
        <end position="378"/>
    </location>
</feature>
<dbReference type="RefSeq" id="WP_094068553.1">
    <property type="nucleotide sequence ID" value="NZ_CABPSX010000015.1"/>
</dbReference>
<dbReference type="Pfam" id="PF12167">
    <property type="entry name" value="Arm-DNA-bind_2"/>
    <property type="match status" value="1"/>
</dbReference>
<dbReference type="Gene3D" id="1.10.443.10">
    <property type="entry name" value="Intergrase catalytic core"/>
    <property type="match status" value="1"/>
</dbReference>